<feature type="region of interest" description="Disordered" evidence="1">
    <location>
        <begin position="65"/>
        <end position="84"/>
    </location>
</feature>
<protein>
    <submittedName>
        <fullName evidence="2">Uncharacterized protein</fullName>
    </submittedName>
</protein>
<reference evidence="2" key="1">
    <citation type="submission" date="2025-08" db="UniProtKB">
        <authorList>
            <consortium name="Ensembl"/>
        </authorList>
    </citation>
    <scope>IDENTIFICATION</scope>
</reference>
<sequence length="291" mass="33026">MRAITSSQLSGYSRQEDCISKSQSNLSLSIGYFPYENTIDRKDITSSEDSTSECSSCHFLPPDQESWVTQSGRMPTGRQEQIQDDPEQLCKPIIQAVDVDPGSHYEDSRATLDLNRDYQRMERINQNLRKLHDLAKHLKEFLDNQKDDKDDDPVFSGSPQDEDLQQSSSISPDRHQVCCQEREACQALLKCNPSENEDISLFPEISPSLEEDELVEVSMQLLDFRASHSLSVSAGQPKEEDSPSHSGTTSCLNIRFIIHWLRKRVVSSLLLEPKKQGLLRGKRTQPRNPTS</sequence>
<dbReference type="Pfam" id="PF15480">
    <property type="entry name" value="DUF4640"/>
    <property type="match status" value="1"/>
</dbReference>
<dbReference type="PANTHER" id="PTHR36462:SF1">
    <property type="entry name" value="CHROMOSOME 12 OPEN READING FRAME 71"/>
    <property type="match status" value="1"/>
</dbReference>
<dbReference type="Ensembl" id="ENSMMMT00000028111.1">
    <property type="protein sequence ID" value="ENSMMMP00000024838.1"/>
    <property type="gene ID" value="ENSMMMG00000021747.1"/>
</dbReference>
<proteinExistence type="predicted"/>
<organism evidence="2 3">
    <name type="scientific">Marmota marmota marmota</name>
    <name type="common">Alpine marmot</name>
    <dbReference type="NCBI Taxonomy" id="9994"/>
    <lineage>
        <taxon>Eukaryota</taxon>
        <taxon>Metazoa</taxon>
        <taxon>Chordata</taxon>
        <taxon>Craniata</taxon>
        <taxon>Vertebrata</taxon>
        <taxon>Euteleostomi</taxon>
        <taxon>Mammalia</taxon>
        <taxon>Eutheria</taxon>
        <taxon>Euarchontoglires</taxon>
        <taxon>Glires</taxon>
        <taxon>Rodentia</taxon>
        <taxon>Sciuromorpha</taxon>
        <taxon>Sciuridae</taxon>
        <taxon>Xerinae</taxon>
        <taxon>Marmotini</taxon>
        <taxon>Marmota</taxon>
    </lineage>
</organism>
<feature type="region of interest" description="Disordered" evidence="1">
    <location>
        <begin position="143"/>
        <end position="172"/>
    </location>
</feature>
<name>A0A8C6A725_MARMA</name>
<dbReference type="AlphaFoldDB" id="A0A8C6A725"/>
<accession>A0A8C6A725</accession>
<evidence type="ECO:0000256" key="1">
    <source>
        <dbReference type="SAM" id="MobiDB-lite"/>
    </source>
</evidence>
<evidence type="ECO:0000313" key="3">
    <source>
        <dbReference type="Proteomes" id="UP000694407"/>
    </source>
</evidence>
<evidence type="ECO:0000313" key="2">
    <source>
        <dbReference type="Ensembl" id="ENSMMMP00000024838.1"/>
    </source>
</evidence>
<dbReference type="Proteomes" id="UP000694407">
    <property type="component" value="Unplaced"/>
</dbReference>
<keyword evidence="3" id="KW-1185">Reference proteome</keyword>
<dbReference type="InterPro" id="IPR027908">
    <property type="entry name" value="DUF4640"/>
</dbReference>
<dbReference type="GeneTree" id="ENSGT00390000018322"/>
<reference evidence="2" key="2">
    <citation type="submission" date="2025-09" db="UniProtKB">
        <authorList>
            <consortium name="Ensembl"/>
        </authorList>
    </citation>
    <scope>IDENTIFICATION</scope>
</reference>
<dbReference type="PANTHER" id="PTHR36462">
    <property type="entry name" value="CHROMOSOME 12 OPEN READING FRAME 71"/>
    <property type="match status" value="1"/>
</dbReference>